<feature type="coiled-coil region" evidence="7">
    <location>
        <begin position="132"/>
        <end position="159"/>
    </location>
</feature>
<keyword evidence="10" id="KW-1185">Reference proteome</keyword>
<comment type="similarity">
    <text evidence="2 6">Belongs to the RRF family.</text>
</comment>
<dbReference type="KEGG" id="sbw:TGUWTKB_1420"/>
<protein>
    <recommendedName>
        <fullName evidence="6">Ribosome-recycling factor</fullName>
        <shortName evidence="6">RRF</shortName>
    </recommendedName>
    <alternativeName>
        <fullName evidence="6">Ribosome-releasing factor</fullName>
    </alternativeName>
</protein>
<dbReference type="OrthoDB" id="9804006at2"/>
<feature type="domain" description="Ribosome recycling factor" evidence="8">
    <location>
        <begin position="20"/>
        <end position="183"/>
    </location>
</feature>
<evidence type="ECO:0000256" key="6">
    <source>
        <dbReference type="HAMAP-Rule" id="MF_00040"/>
    </source>
</evidence>
<proteinExistence type="inferred from homology"/>
<dbReference type="PANTHER" id="PTHR20982">
    <property type="entry name" value="RIBOSOME RECYCLING FACTOR"/>
    <property type="match status" value="1"/>
</dbReference>
<evidence type="ECO:0000256" key="4">
    <source>
        <dbReference type="ARBA" id="ARBA00022917"/>
    </source>
</evidence>
<evidence type="ECO:0000256" key="2">
    <source>
        <dbReference type="ARBA" id="ARBA00005912"/>
    </source>
</evidence>
<evidence type="ECO:0000256" key="5">
    <source>
        <dbReference type="ARBA" id="ARBA00025050"/>
    </source>
</evidence>
<dbReference type="InterPro" id="IPR002661">
    <property type="entry name" value="Ribosome_recyc_fac"/>
</dbReference>
<evidence type="ECO:0000256" key="7">
    <source>
        <dbReference type="SAM" id="Coils"/>
    </source>
</evidence>
<dbReference type="NCBIfam" id="TIGR00496">
    <property type="entry name" value="frr"/>
    <property type="match status" value="1"/>
</dbReference>
<keyword evidence="7" id="KW-0175">Coiled coil</keyword>
<dbReference type="InterPro" id="IPR036191">
    <property type="entry name" value="RRF_sf"/>
</dbReference>
<evidence type="ECO:0000313" key="9">
    <source>
        <dbReference type="EMBL" id="BAP58396.1"/>
    </source>
</evidence>
<dbReference type="RefSeq" id="WP_041062531.1">
    <property type="nucleotide sequence ID" value="NZ_AP014521.1"/>
</dbReference>
<evidence type="ECO:0000256" key="3">
    <source>
        <dbReference type="ARBA" id="ARBA00022490"/>
    </source>
</evidence>
<dbReference type="Gene3D" id="1.10.132.20">
    <property type="entry name" value="Ribosome-recycling factor"/>
    <property type="match status" value="1"/>
</dbReference>
<dbReference type="GO" id="GO:0005829">
    <property type="term" value="C:cytosol"/>
    <property type="evidence" value="ECO:0007669"/>
    <property type="project" value="GOC"/>
</dbReference>
<evidence type="ECO:0000259" key="8">
    <source>
        <dbReference type="Pfam" id="PF01765"/>
    </source>
</evidence>
<name>A0A090BWD1_9ENTR</name>
<dbReference type="InterPro" id="IPR023584">
    <property type="entry name" value="Ribosome_recyc_fac_dom"/>
</dbReference>
<evidence type="ECO:0000256" key="1">
    <source>
        <dbReference type="ARBA" id="ARBA00004496"/>
    </source>
</evidence>
<sequence>MIENINKKNEEKMKSCLNNLKKKLNKIRTGRASTSLIEDLVVDYYGVPTFLYKIANISVESSHILKINIFDHSIISKIEKAISLSNLGITPNIKGNEIRLILPSLTEERRKNLIKIIRNEGENSRIAIRNVRRDANEQVKKLLKNKLITEDKEKKLQENIQKQTNDNIKKISFILSEKEKELMNF</sequence>
<dbReference type="HOGENOM" id="CLU_073981_2_1_6"/>
<dbReference type="STRING" id="1410383.TGUWTKB_1420"/>
<dbReference type="Pfam" id="PF01765">
    <property type="entry name" value="RRF"/>
    <property type="match status" value="1"/>
</dbReference>
<gene>
    <name evidence="6 9" type="primary">frr</name>
    <name evidence="9" type="ORF">TGUWTKB_1420</name>
</gene>
<dbReference type="Proteomes" id="UP000031627">
    <property type="component" value="Chromosome"/>
</dbReference>
<comment type="function">
    <text evidence="5 6">Responsible for the release of ribosomes from messenger RNA at the termination of protein biosynthesis. May increase the efficiency of translation by recycling ribosomes from one round of translation to another.</text>
</comment>
<dbReference type="SUPFAM" id="SSF55194">
    <property type="entry name" value="Ribosome recycling factor, RRF"/>
    <property type="match status" value="1"/>
</dbReference>
<keyword evidence="4 6" id="KW-0648">Protein biosynthesis</keyword>
<dbReference type="AlphaFoldDB" id="A0A090BWD1"/>
<accession>A0A090BWD1</accession>
<dbReference type="FunFam" id="1.10.132.20:FF:000001">
    <property type="entry name" value="Ribosome-recycling factor"/>
    <property type="match status" value="1"/>
</dbReference>
<organism evidence="9 10">
    <name type="scientific">Candidatus Tachikawaea gelatinosa</name>
    <dbReference type="NCBI Taxonomy" id="1410383"/>
    <lineage>
        <taxon>Bacteria</taxon>
        <taxon>Pseudomonadati</taxon>
        <taxon>Pseudomonadota</taxon>
        <taxon>Gammaproteobacteria</taxon>
        <taxon>Enterobacterales</taxon>
        <taxon>Enterobacteriaceae</taxon>
        <taxon>Candidatus Tachikawaea</taxon>
    </lineage>
</organism>
<keyword evidence="3 6" id="KW-0963">Cytoplasm</keyword>
<dbReference type="PANTHER" id="PTHR20982:SF3">
    <property type="entry name" value="MITOCHONDRIAL RIBOSOME RECYCLING FACTOR PSEUDO 1"/>
    <property type="match status" value="1"/>
</dbReference>
<dbReference type="CDD" id="cd00520">
    <property type="entry name" value="RRF"/>
    <property type="match status" value="1"/>
</dbReference>
<dbReference type="Gene3D" id="3.30.1360.40">
    <property type="match status" value="1"/>
</dbReference>
<dbReference type="FunFam" id="3.30.1360.40:FF:000001">
    <property type="entry name" value="Ribosome-recycling factor"/>
    <property type="match status" value="1"/>
</dbReference>
<dbReference type="EMBL" id="AP014521">
    <property type="protein sequence ID" value="BAP58396.1"/>
    <property type="molecule type" value="Genomic_DNA"/>
</dbReference>
<dbReference type="HAMAP" id="MF_00040">
    <property type="entry name" value="RRF"/>
    <property type="match status" value="1"/>
</dbReference>
<evidence type="ECO:0000313" key="10">
    <source>
        <dbReference type="Proteomes" id="UP000031627"/>
    </source>
</evidence>
<dbReference type="GO" id="GO:0043023">
    <property type="term" value="F:ribosomal large subunit binding"/>
    <property type="evidence" value="ECO:0007669"/>
    <property type="project" value="TreeGrafter"/>
</dbReference>
<reference evidence="9 10" key="2">
    <citation type="journal article" date="2014" name="Curr. Biol.">
        <title>Symbiont-Supplemented Maternal Investment Underpinning Host's Ecological Adaptation.</title>
        <authorList>
            <person name="Kaiwa N."/>
            <person name="Hosokawa T."/>
            <person name="Nikoh N."/>
            <person name="Tanahashi M."/>
            <person name="Moriyama M."/>
            <person name="Meng X.Y."/>
            <person name="Maeda T."/>
            <person name="Yamaguchi K."/>
            <person name="Shigenobu S."/>
            <person name="Ito M."/>
            <person name="Fukatsu T."/>
        </authorList>
    </citation>
    <scope>NUCLEOTIDE SEQUENCE [LARGE SCALE GENOMIC DNA]</scope>
    <source>
        <strain evidence="9 10">UwTKB</strain>
    </source>
</reference>
<dbReference type="GO" id="GO:0002184">
    <property type="term" value="P:cytoplasmic translational termination"/>
    <property type="evidence" value="ECO:0007669"/>
    <property type="project" value="TreeGrafter"/>
</dbReference>
<comment type="subcellular location">
    <subcellularLocation>
        <location evidence="1 6">Cytoplasm</location>
    </subcellularLocation>
</comment>
<reference evidence="10" key="1">
    <citation type="submission" date="2013-11" db="EMBL/GenBank/DDBJ databases">
        <title>Symbiont-containing voluminous jelly as an extraordinary maternal gift for overwintering insect nymphs.</title>
        <authorList>
            <person name="Kaiwa N."/>
            <person name="Hosokawa T."/>
            <person name="Nikoh N."/>
            <person name="Meng X.Y."/>
            <person name="Tanahashi M."/>
            <person name="Moriyama M."/>
            <person name="Maeda T."/>
            <person name="Yamaguchi K."/>
            <person name="Shigenobu S."/>
            <person name="Ito M."/>
            <person name="Fukatsu T."/>
        </authorList>
    </citation>
    <scope>NUCLEOTIDE SEQUENCE [LARGE SCALE GENOMIC DNA]</scope>
    <source>
        <strain evidence="10">UwTKB</strain>
    </source>
</reference>